<evidence type="ECO:0000256" key="1">
    <source>
        <dbReference type="ARBA" id="ARBA00009995"/>
    </source>
</evidence>
<comment type="similarity">
    <text evidence="1">Belongs to the UDP-glycosyltransferase family.</text>
</comment>
<proteinExistence type="inferred from homology"/>
<reference evidence="8" key="2">
    <citation type="submission" date="2022-06" db="UniProtKB">
        <authorList>
            <consortium name="EnsemblMetazoa"/>
        </authorList>
    </citation>
    <scope>IDENTIFICATION</scope>
    <source>
        <strain evidence="8">PS312</strain>
    </source>
</reference>
<dbReference type="EC" id="2.4.1.17" evidence="2"/>
<evidence type="ECO:0000313" key="8">
    <source>
        <dbReference type="EnsemblMetazoa" id="PPA27597.1"/>
    </source>
</evidence>
<evidence type="ECO:0000256" key="3">
    <source>
        <dbReference type="ARBA" id="ARBA00022676"/>
    </source>
</evidence>
<dbReference type="FunFam" id="3.40.50.2000:FF:000297">
    <property type="entry name" value="G protein-coupled receptor"/>
    <property type="match status" value="1"/>
</dbReference>
<dbReference type="AlphaFoldDB" id="A0A8R1YH75"/>
<keyword evidence="7" id="KW-0812">Transmembrane</keyword>
<evidence type="ECO:0000256" key="7">
    <source>
        <dbReference type="SAM" id="Phobius"/>
    </source>
</evidence>
<dbReference type="PANTHER" id="PTHR48043:SF23">
    <property type="entry name" value="UDP-GLUCURONOSYLTRANSFERASE"/>
    <property type="match status" value="1"/>
</dbReference>
<evidence type="ECO:0000256" key="2">
    <source>
        <dbReference type="ARBA" id="ARBA00012544"/>
    </source>
</evidence>
<protein>
    <recommendedName>
        <fullName evidence="2">glucuronosyltransferase</fullName>
        <ecNumber evidence="2">2.4.1.17</ecNumber>
    </recommendedName>
</protein>
<keyword evidence="9" id="KW-1185">Reference proteome</keyword>
<dbReference type="Pfam" id="PF00201">
    <property type="entry name" value="UDPGT"/>
    <property type="match status" value="1"/>
</dbReference>
<feature type="transmembrane region" description="Helical" evidence="7">
    <location>
        <begin position="503"/>
        <end position="526"/>
    </location>
</feature>
<dbReference type="SUPFAM" id="SSF53756">
    <property type="entry name" value="UDP-Glycosyltransferase/glycogen phosphorylase"/>
    <property type="match status" value="1"/>
</dbReference>
<comment type="catalytic activity">
    <reaction evidence="6">
        <text>glucuronate acceptor + UDP-alpha-D-glucuronate = acceptor beta-D-glucuronoside + UDP + H(+)</text>
        <dbReference type="Rhea" id="RHEA:21032"/>
        <dbReference type="ChEBI" id="CHEBI:15378"/>
        <dbReference type="ChEBI" id="CHEBI:58052"/>
        <dbReference type="ChEBI" id="CHEBI:58223"/>
        <dbReference type="ChEBI" id="CHEBI:132367"/>
        <dbReference type="ChEBI" id="CHEBI:132368"/>
        <dbReference type="EC" id="2.4.1.17"/>
    </reaction>
</comment>
<evidence type="ECO:0000256" key="4">
    <source>
        <dbReference type="ARBA" id="ARBA00022679"/>
    </source>
</evidence>
<dbReference type="Proteomes" id="UP000005239">
    <property type="component" value="Unassembled WGS sequence"/>
</dbReference>
<evidence type="ECO:0000313" key="9">
    <source>
        <dbReference type="Proteomes" id="UP000005239"/>
    </source>
</evidence>
<keyword evidence="5" id="KW-0732">Signal</keyword>
<evidence type="ECO:0000256" key="5">
    <source>
        <dbReference type="ARBA" id="ARBA00022729"/>
    </source>
</evidence>
<dbReference type="InterPro" id="IPR002213">
    <property type="entry name" value="UDP_glucos_trans"/>
</dbReference>
<dbReference type="GO" id="GO:0015020">
    <property type="term" value="F:glucuronosyltransferase activity"/>
    <property type="evidence" value="ECO:0007669"/>
    <property type="project" value="UniProtKB-EC"/>
</dbReference>
<keyword evidence="7" id="KW-1133">Transmembrane helix</keyword>
<keyword evidence="4" id="KW-0808">Transferase</keyword>
<gene>
    <name evidence="8" type="primary">WBGene00117151</name>
</gene>
<organism evidence="8 9">
    <name type="scientific">Pristionchus pacificus</name>
    <name type="common">Parasitic nematode worm</name>
    <dbReference type="NCBI Taxonomy" id="54126"/>
    <lineage>
        <taxon>Eukaryota</taxon>
        <taxon>Metazoa</taxon>
        <taxon>Ecdysozoa</taxon>
        <taxon>Nematoda</taxon>
        <taxon>Chromadorea</taxon>
        <taxon>Rhabditida</taxon>
        <taxon>Rhabditina</taxon>
        <taxon>Diplogasteromorpha</taxon>
        <taxon>Diplogasteroidea</taxon>
        <taxon>Neodiplogasteridae</taxon>
        <taxon>Pristionchus</taxon>
    </lineage>
</organism>
<dbReference type="EnsemblMetazoa" id="PPA27597.1">
    <property type="protein sequence ID" value="PPA27597.1"/>
    <property type="gene ID" value="WBGene00117151"/>
</dbReference>
<accession>A0A8R1YH75</accession>
<reference evidence="9" key="1">
    <citation type="journal article" date="2008" name="Nat. Genet.">
        <title>The Pristionchus pacificus genome provides a unique perspective on nematode lifestyle and parasitism.</title>
        <authorList>
            <person name="Dieterich C."/>
            <person name="Clifton S.W."/>
            <person name="Schuster L.N."/>
            <person name="Chinwalla A."/>
            <person name="Delehaunty K."/>
            <person name="Dinkelacker I."/>
            <person name="Fulton L."/>
            <person name="Fulton R."/>
            <person name="Godfrey J."/>
            <person name="Minx P."/>
            <person name="Mitreva M."/>
            <person name="Roeseler W."/>
            <person name="Tian H."/>
            <person name="Witte H."/>
            <person name="Yang S.P."/>
            <person name="Wilson R.K."/>
            <person name="Sommer R.J."/>
        </authorList>
    </citation>
    <scope>NUCLEOTIDE SEQUENCE [LARGE SCALE GENOMIC DNA]</scope>
    <source>
        <strain evidence="9">PS312</strain>
    </source>
</reference>
<evidence type="ECO:0000256" key="6">
    <source>
        <dbReference type="ARBA" id="ARBA00047475"/>
    </source>
</evidence>
<dbReference type="CDD" id="cd03784">
    <property type="entry name" value="GT1_Gtf-like"/>
    <property type="match status" value="1"/>
</dbReference>
<dbReference type="Gene3D" id="3.40.50.2000">
    <property type="entry name" value="Glycogen Phosphorylase B"/>
    <property type="match status" value="2"/>
</dbReference>
<dbReference type="InterPro" id="IPR050271">
    <property type="entry name" value="UDP-glycosyltransferase"/>
</dbReference>
<keyword evidence="7" id="KW-0472">Membrane</keyword>
<dbReference type="GO" id="GO:0008194">
    <property type="term" value="F:UDP-glycosyltransferase activity"/>
    <property type="evidence" value="ECO:0000318"/>
    <property type="project" value="GO_Central"/>
</dbReference>
<dbReference type="PANTHER" id="PTHR48043">
    <property type="entry name" value="EG:EG0003.4 PROTEIN-RELATED"/>
    <property type="match status" value="1"/>
</dbReference>
<name>A0A8R1YH75_PRIPA</name>
<sequence>MGNYYELCDFCLLILSSRFSNACNFSNEDTLDAVVIVIHSWILVYNPKFGHSHTNFMARIADILAEAGHEVTSLMPVIDPSIHNCTTKSRIIPVERGKTAASMFDEFTSIKSDLFSASYFDVVKSYRVREFFGGVFPAQCRVLLDNERLMQELQAEKFDGMIVEHFDMCGVGLVELIKPTAFISVSTATVFGSLQQDEFGIPSALSYDPAMFISYFNVHSIWDRLWNLIADWVFCLQLSFVRNEIDALFQEKFGKDYPSVREIGSHSAYVFVNAEPLIDYAAPTISQVIYIAGIGAKEPKKLDVDWEAVLLKRPRSVLISFGSMVKSIYLPDDVKMAFVDTFRSFPDVTFIWKYEAEDDFAKEVGAKVDNIVLSRSQEPAGFHHSRRNGIYPRNGNERRIFVPVFAEQPRNAGMMEHNGLGKVIDKHEMANASKIIEVLREVLENPSYYDNAQRTAAMLRSKPFSSREQLIKYTEFAAEFGPSAALRPQSFDMNWIEYNNADIIAVGVLIIIIAATISVKIILSVVTGCSIAKQIKND</sequence>
<keyword evidence="3" id="KW-0328">Glycosyltransferase</keyword>